<dbReference type="InterPro" id="IPR029044">
    <property type="entry name" value="Nucleotide-diphossugar_trans"/>
</dbReference>
<comment type="caution">
    <text evidence="1">The sequence shown here is derived from an EMBL/GenBank/DDBJ whole genome shotgun (WGS) entry which is preliminary data.</text>
</comment>
<gene>
    <name evidence="1" type="ORF">CLV51_1021201</name>
</gene>
<dbReference type="AlphaFoldDB" id="A0A2P8HQ71"/>
<dbReference type="EMBL" id="PYAW01000002">
    <property type="protein sequence ID" value="PSL48334.1"/>
    <property type="molecule type" value="Genomic_DNA"/>
</dbReference>
<evidence type="ECO:0000313" key="1">
    <source>
        <dbReference type="EMBL" id="PSL48334.1"/>
    </source>
</evidence>
<organism evidence="1 2">
    <name type="scientific">Chitinophaga niastensis</name>
    <dbReference type="NCBI Taxonomy" id="536980"/>
    <lineage>
        <taxon>Bacteria</taxon>
        <taxon>Pseudomonadati</taxon>
        <taxon>Bacteroidota</taxon>
        <taxon>Chitinophagia</taxon>
        <taxon>Chitinophagales</taxon>
        <taxon>Chitinophagaceae</taxon>
        <taxon>Chitinophaga</taxon>
    </lineage>
</organism>
<dbReference type="OrthoDB" id="186344at2"/>
<dbReference type="RefSeq" id="WP_106528721.1">
    <property type="nucleotide sequence ID" value="NZ_PYAW01000002.1"/>
</dbReference>
<proteinExistence type="predicted"/>
<dbReference type="SUPFAM" id="SSF53448">
    <property type="entry name" value="Nucleotide-diphospho-sugar transferases"/>
    <property type="match status" value="1"/>
</dbReference>
<dbReference type="Gene3D" id="3.90.550.10">
    <property type="entry name" value="Spore Coat Polysaccharide Biosynthesis Protein SpsA, Chain A"/>
    <property type="match status" value="1"/>
</dbReference>
<name>A0A2P8HQ71_CHINA</name>
<sequence>MVIFTICSNNYLAQAKILGASIKKHHRDIKFYIFLCDEKQEAIDYASLADEVIPVSAIEQQLPELALRYNIIELNTCIKPHAIAYLLNERNIDKVLYLDPDIKVFAPLHHLFEELNTVSILLTPHVYTPIPIDGKKPGENTFLNYGLYNLGFIGVNKSKESTAMLAWWKEWTYKLGYIAPEKGIFVDQLPINHVPIFFSNVKILQDYGLNMAPWNIHERYLSEQAGKYYVNDTETLKFYHFSSFKIDTMELPLVHYDRFTMAERPDLEGIHKEYNEELKAARHDFYQQFTSSYSITREAYLIEQEQEAYPIKQEKKLLNRLLKKFF</sequence>
<reference evidence="1 2" key="1">
    <citation type="submission" date="2018-03" db="EMBL/GenBank/DDBJ databases">
        <title>Genomic Encyclopedia of Archaeal and Bacterial Type Strains, Phase II (KMG-II): from individual species to whole genera.</title>
        <authorList>
            <person name="Goeker M."/>
        </authorList>
    </citation>
    <scope>NUCLEOTIDE SEQUENCE [LARGE SCALE GENOMIC DNA]</scope>
    <source>
        <strain evidence="1 2">DSM 24859</strain>
    </source>
</reference>
<keyword evidence="2" id="KW-1185">Reference proteome</keyword>
<evidence type="ECO:0000313" key="2">
    <source>
        <dbReference type="Proteomes" id="UP000240971"/>
    </source>
</evidence>
<dbReference type="Proteomes" id="UP000240971">
    <property type="component" value="Unassembled WGS sequence"/>
</dbReference>
<protein>
    <recommendedName>
        <fullName evidence="3">Glycosyl transferase family 8</fullName>
    </recommendedName>
</protein>
<evidence type="ECO:0008006" key="3">
    <source>
        <dbReference type="Google" id="ProtNLM"/>
    </source>
</evidence>
<accession>A0A2P8HQ71</accession>